<reference evidence="3" key="1">
    <citation type="journal article" date="2019" name="Environ. Microbiol.">
        <title>Fungal ecological strategies reflected in gene transcription - a case study of two litter decomposers.</title>
        <authorList>
            <person name="Barbi F."/>
            <person name="Kohler A."/>
            <person name="Barry K."/>
            <person name="Baskaran P."/>
            <person name="Daum C."/>
            <person name="Fauchery L."/>
            <person name="Ihrmark K."/>
            <person name="Kuo A."/>
            <person name="LaButti K."/>
            <person name="Lipzen A."/>
            <person name="Morin E."/>
            <person name="Grigoriev I.V."/>
            <person name="Henrissat B."/>
            <person name="Lindahl B."/>
            <person name="Martin F."/>
        </authorList>
    </citation>
    <scope>NUCLEOTIDE SEQUENCE</scope>
    <source>
        <strain evidence="3">JB14</strain>
    </source>
</reference>
<feature type="region of interest" description="Disordered" evidence="1">
    <location>
        <begin position="176"/>
        <end position="259"/>
    </location>
</feature>
<sequence length="336" mass="37739">MNKMSSLLVAIQALLLPLQTFDHPSSDDPASRSSATSISEVLRDDIWKDAPNTESEFAQDLYGRLVKISQDREPASADTLKTSRRPTVRFGSNRNKSENFAFTFRLPMNNLPQLPPSNSNKRSRTSIPVKAHSPYQAATGSPKAKKRRLLRHATVGDTRYVTGTATFRRALSLRSEAENDQDYSFDPPASFPQIPEHGSIPSISDSELPPDWVPTVPCSPEQDVPTRTPLRRPSIYRDPLHKPSSRSLSKETKKPSRSTAQLKLTRVIPFDVPIIAPPPNHTWNPPLSESAQAKTRLVRFRERERRMREADSAWMQVPSAASLEGRTFIDKGPIRR</sequence>
<evidence type="ECO:0000313" key="3">
    <source>
        <dbReference type="EMBL" id="KAE9398617.1"/>
    </source>
</evidence>
<evidence type="ECO:0000256" key="1">
    <source>
        <dbReference type="SAM" id="MobiDB-lite"/>
    </source>
</evidence>
<gene>
    <name evidence="3" type="ORF">BT96DRAFT_723862</name>
</gene>
<accession>A0A6A4HNM0</accession>
<feature type="region of interest" description="Disordered" evidence="1">
    <location>
        <begin position="108"/>
        <end position="150"/>
    </location>
</feature>
<proteinExistence type="predicted"/>
<dbReference type="AlphaFoldDB" id="A0A6A4HNM0"/>
<evidence type="ECO:0000313" key="4">
    <source>
        <dbReference type="Proteomes" id="UP000799118"/>
    </source>
</evidence>
<evidence type="ECO:0000256" key="2">
    <source>
        <dbReference type="SAM" id="SignalP"/>
    </source>
</evidence>
<keyword evidence="2" id="KW-0732">Signal</keyword>
<feature type="chain" id="PRO_5025546524" evidence="2">
    <location>
        <begin position="21"/>
        <end position="336"/>
    </location>
</feature>
<feature type="signal peptide" evidence="2">
    <location>
        <begin position="1"/>
        <end position="20"/>
    </location>
</feature>
<dbReference type="EMBL" id="ML769480">
    <property type="protein sequence ID" value="KAE9398617.1"/>
    <property type="molecule type" value="Genomic_DNA"/>
</dbReference>
<keyword evidence="4" id="KW-1185">Reference proteome</keyword>
<dbReference type="Proteomes" id="UP000799118">
    <property type="component" value="Unassembled WGS sequence"/>
</dbReference>
<organism evidence="3 4">
    <name type="scientific">Gymnopus androsaceus JB14</name>
    <dbReference type="NCBI Taxonomy" id="1447944"/>
    <lineage>
        <taxon>Eukaryota</taxon>
        <taxon>Fungi</taxon>
        <taxon>Dikarya</taxon>
        <taxon>Basidiomycota</taxon>
        <taxon>Agaricomycotina</taxon>
        <taxon>Agaricomycetes</taxon>
        <taxon>Agaricomycetidae</taxon>
        <taxon>Agaricales</taxon>
        <taxon>Marasmiineae</taxon>
        <taxon>Omphalotaceae</taxon>
        <taxon>Gymnopus</taxon>
    </lineage>
</organism>
<protein>
    <submittedName>
        <fullName evidence="3">Uncharacterized protein</fullName>
    </submittedName>
</protein>
<feature type="compositionally biased region" description="Low complexity" evidence="1">
    <location>
        <begin position="108"/>
        <end position="120"/>
    </location>
</feature>
<name>A0A6A4HNM0_9AGAR</name>